<dbReference type="Gene3D" id="1.25.40.10">
    <property type="entry name" value="Tetratricopeptide repeat domain"/>
    <property type="match status" value="1"/>
</dbReference>
<dbReference type="EMBL" id="CP060201">
    <property type="protein sequence ID" value="QNH80810.1"/>
    <property type="molecule type" value="Genomic_DNA"/>
</dbReference>
<dbReference type="SUPFAM" id="SSF48452">
    <property type="entry name" value="TPR-like"/>
    <property type="match status" value="1"/>
</dbReference>
<dbReference type="AlphaFoldDB" id="A0A7G7XLG5"/>
<evidence type="ECO:0000313" key="5">
    <source>
        <dbReference type="Proteomes" id="UP000515277"/>
    </source>
</evidence>
<sequence>MILAAERILGEGDLTEERTHEVLAALQRARSLGADGNPAWKPTALNVQGLSDEQLGQYPEAVQVYDEALALNPKIGVKRRLASVSKRGGAE</sequence>
<keyword evidence="2 3" id="KW-0802">TPR repeat</keyword>
<dbReference type="InterPro" id="IPR019734">
    <property type="entry name" value="TPR_rpt"/>
</dbReference>
<feature type="repeat" description="TPR" evidence="3">
    <location>
        <begin position="42"/>
        <end position="75"/>
    </location>
</feature>
<accession>A0A7G7XLG5</accession>
<evidence type="ECO:0000256" key="1">
    <source>
        <dbReference type="ARBA" id="ARBA00022737"/>
    </source>
</evidence>
<dbReference type="PROSITE" id="PS50005">
    <property type="entry name" value="TPR"/>
    <property type="match status" value="1"/>
</dbReference>
<dbReference type="InterPro" id="IPR011990">
    <property type="entry name" value="TPR-like_helical_dom_sf"/>
</dbReference>
<reference evidence="5" key="1">
    <citation type="journal article" date="2020" name="Microbiol. Resour. Announc.">
        <title>Complete genome sequences of four natural Pseudomonas isolates that catabolize a wide range of aromatic compounds relevant to lignin valorization.</title>
        <authorList>
            <person name="Hatmaker E.A."/>
            <person name="Presley G."/>
            <person name="Cannon O."/>
            <person name="Guss A.M."/>
            <person name="Elkins J.G."/>
        </authorList>
    </citation>
    <scope>NUCLEOTIDE SEQUENCE [LARGE SCALE GENOMIC DNA]</scope>
    <source>
        <strain evidence="5">H1F5C</strain>
    </source>
</reference>
<evidence type="ECO:0000256" key="2">
    <source>
        <dbReference type="ARBA" id="ARBA00022803"/>
    </source>
</evidence>
<evidence type="ECO:0000256" key="3">
    <source>
        <dbReference type="PROSITE-ProRule" id="PRU00339"/>
    </source>
</evidence>
<evidence type="ECO:0000313" key="4">
    <source>
        <dbReference type="EMBL" id="QNH80810.1"/>
    </source>
</evidence>
<dbReference type="Pfam" id="PF07719">
    <property type="entry name" value="TPR_2"/>
    <property type="match status" value="1"/>
</dbReference>
<organism evidence="4 5">
    <name type="scientific">Pseudomonas protegens</name>
    <dbReference type="NCBI Taxonomy" id="380021"/>
    <lineage>
        <taxon>Bacteria</taxon>
        <taxon>Pseudomonadati</taxon>
        <taxon>Pseudomonadota</taxon>
        <taxon>Gammaproteobacteria</taxon>
        <taxon>Pseudomonadales</taxon>
        <taxon>Pseudomonadaceae</taxon>
        <taxon>Pseudomonas</taxon>
    </lineage>
</organism>
<keyword evidence="1" id="KW-0677">Repeat</keyword>
<protein>
    <submittedName>
        <fullName evidence="4">Tetratricopeptide repeat protein</fullName>
    </submittedName>
</protein>
<name>A0A7G7XLG5_9PSED</name>
<proteinExistence type="predicted"/>
<dbReference type="Proteomes" id="UP000515277">
    <property type="component" value="Chromosome"/>
</dbReference>
<gene>
    <name evidence="4" type="ORF">GGI48_30540</name>
</gene>
<dbReference type="InterPro" id="IPR013105">
    <property type="entry name" value="TPR_2"/>
</dbReference>